<comment type="function">
    <text evidence="1">This protein may play a role in the biosynthesis of the prosthetic group of nitrogenase (FeMo cofactor).</text>
</comment>
<dbReference type="InterPro" id="IPR000510">
    <property type="entry name" value="Nase/OxRdtase_comp1"/>
</dbReference>
<name>A0A5J6L971_9GAMM</name>
<dbReference type="Proteomes" id="UP000325606">
    <property type="component" value="Chromosome"/>
</dbReference>
<accession>A0A5J6L971</accession>
<evidence type="ECO:0000256" key="7">
    <source>
        <dbReference type="SAM" id="MobiDB-lite"/>
    </source>
</evidence>
<comment type="similarity">
    <text evidence="3 6">Belongs to the NifD/NifK/NifE/NifN family.</text>
</comment>
<dbReference type="Gene3D" id="3.40.50.1980">
    <property type="entry name" value="Nitrogenase molybdenum iron protein domain"/>
    <property type="match status" value="3"/>
</dbReference>
<dbReference type="GO" id="GO:0016163">
    <property type="term" value="F:nitrogenase activity"/>
    <property type="evidence" value="ECO:0007669"/>
    <property type="project" value="InterPro"/>
</dbReference>
<feature type="domain" description="Nitrogenase/oxidoreductase component 1" evidence="8">
    <location>
        <begin position="19"/>
        <end position="431"/>
    </location>
</feature>
<evidence type="ECO:0000256" key="3">
    <source>
        <dbReference type="ARBA" id="ARBA00011002"/>
    </source>
</evidence>
<dbReference type="PANTHER" id="PTHR33712">
    <property type="entry name" value="LIGHT-INDEPENDENT PROTOCHLOROPHYLLIDE REDUCTASE SUBUNIT B"/>
    <property type="match status" value="1"/>
</dbReference>
<dbReference type="EMBL" id="CP044222">
    <property type="protein sequence ID" value="QEW05047.1"/>
    <property type="molecule type" value="Genomic_DNA"/>
</dbReference>
<dbReference type="NCBIfam" id="TIGR01285">
    <property type="entry name" value="nifN"/>
    <property type="match status" value="1"/>
</dbReference>
<evidence type="ECO:0000256" key="5">
    <source>
        <dbReference type="ARBA" id="ARBA00023231"/>
    </source>
</evidence>
<dbReference type="SUPFAM" id="SSF53807">
    <property type="entry name" value="Helical backbone' metal receptor"/>
    <property type="match status" value="1"/>
</dbReference>
<evidence type="ECO:0000256" key="6">
    <source>
        <dbReference type="RuleBase" id="RU004021"/>
    </source>
</evidence>
<dbReference type="UniPathway" id="UPA00782"/>
<evidence type="ECO:0000313" key="10">
    <source>
        <dbReference type="Proteomes" id="UP000325606"/>
    </source>
</evidence>
<evidence type="ECO:0000313" key="9">
    <source>
        <dbReference type="EMBL" id="QEW05047.1"/>
    </source>
</evidence>
<evidence type="ECO:0000256" key="4">
    <source>
        <dbReference type="ARBA" id="ARBA00013282"/>
    </source>
</evidence>
<sequence length="470" mass="51263">MAKIIKRQKPLAVNPLKVSQPTGAILAFLGIRHALPMLHGSQGCSAFAKVFFVRHFREPIPLQTTAMDQTTTVMGADDNVFQGLRTVIEKRQPALIGIPTTGLSETQGSDIQGLVKRFYHQHPEYSNTPIIPVVTPDYSGGLESGYALAVEALINQLVADNPGHASERPEQINLLVSSMLTAADLEYLRDLVESFSLQPVILPDVGDALDGHLTDDDFTPVTVGGTPVEAFATLGQARATLVIGRSLHKAADLLHQRTGVEDYRFDSLMGLEAMDVLVDILHQLSGQAVSVRLERERSQLQDSLLDTHFMLGFARYAVAADPDLLYSLSQLIVSTGGEVVAAVSPHHAALLADLPVNEVFIGDLEDLEQTARNHQAQLLISNAHAAETAARLHIPLVRAGWPIYDRLGAQHQLWIGYRGTRDTLTRLANQLLEQDHQHAIKPHVSIYAHQTAHTHQSMTGEADNASLEAN</sequence>
<dbReference type="CDD" id="cd01966">
    <property type="entry name" value="Nitrogenase_NifN_1"/>
    <property type="match status" value="1"/>
</dbReference>
<evidence type="ECO:0000256" key="1">
    <source>
        <dbReference type="ARBA" id="ARBA00003171"/>
    </source>
</evidence>
<dbReference type="PROSITE" id="PS00699">
    <property type="entry name" value="NITROGENASE_1_1"/>
    <property type="match status" value="1"/>
</dbReference>
<keyword evidence="5 6" id="KW-0535">Nitrogen fixation</keyword>
<dbReference type="InterPro" id="IPR050152">
    <property type="entry name" value="ChlB/BchB/BchZ"/>
</dbReference>
<dbReference type="InterPro" id="IPR000318">
    <property type="entry name" value="Nase_comp1_CS"/>
</dbReference>
<feature type="region of interest" description="Disordered" evidence="7">
    <location>
        <begin position="450"/>
        <end position="470"/>
    </location>
</feature>
<evidence type="ECO:0000256" key="2">
    <source>
        <dbReference type="ARBA" id="ARBA00005155"/>
    </source>
</evidence>
<reference evidence="9 10" key="1">
    <citation type="submission" date="2019-09" db="EMBL/GenBank/DDBJ databases">
        <title>Nitrincola iocasae sp. nov., a bacterium isolated from the sediment collected at a cold seep field in South China Sea.</title>
        <authorList>
            <person name="Zhang H."/>
            <person name="Wang H."/>
            <person name="Li C."/>
        </authorList>
    </citation>
    <scope>NUCLEOTIDE SEQUENCE [LARGE SCALE GENOMIC DNA]</scope>
    <source>
        <strain evidence="9 10">KXZD1103</strain>
    </source>
</reference>
<keyword evidence="10" id="KW-1185">Reference proteome</keyword>
<protein>
    <recommendedName>
        <fullName evidence="4">Nitrogenase iron-molybdenum cofactor biosynthesis protein NifN</fullName>
    </recommendedName>
</protein>
<dbReference type="KEGG" id="nik:F5I99_00210"/>
<dbReference type="GO" id="GO:0065003">
    <property type="term" value="P:protein-containing complex assembly"/>
    <property type="evidence" value="ECO:0007669"/>
    <property type="project" value="InterPro"/>
</dbReference>
<evidence type="ECO:0000259" key="8">
    <source>
        <dbReference type="Pfam" id="PF00148"/>
    </source>
</evidence>
<dbReference type="AlphaFoldDB" id="A0A5J6L971"/>
<proteinExistence type="inferred from homology"/>
<dbReference type="PANTHER" id="PTHR33712:SF7">
    <property type="entry name" value="LIGHT-INDEPENDENT PROTOCHLOROPHYLLIDE REDUCTASE SUBUNIT B"/>
    <property type="match status" value="1"/>
</dbReference>
<dbReference type="RefSeq" id="WP_151053113.1">
    <property type="nucleotide sequence ID" value="NZ_CP044222.1"/>
</dbReference>
<organism evidence="9 10">
    <name type="scientific">Nitrincola iocasae</name>
    <dbReference type="NCBI Taxonomy" id="2614693"/>
    <lineage>
        <taxon>Bacteria</taxon>
        <taxon>Pseudomonadati</taxon>
        <taxon>Pseudomonadota</taxon>
        <taxon>Gammaproteobacteria</taxon>
        <taxon>Oceanospirillales</taxon>
        <taxon>Oceanospirillaceae</taxon>
        <taxon>Nitrincola</taxon>
    </lineage>
</organism>
<gene>
    <name evidence="9" type="primary">nifN</name>
    <name evidence="9" type="ORF">F5I99_00210</name>
</gene>
<dbReference type="Gene3D" id="6.10.250.1090">
    <property type="match status" value="1"/>
</dbReference>
<dbReference type="Pfam" id="PF00148">
    <property type="entry name" value="Oxidored_nitro"/>
    <property type="match status" value="1"/>
</dbReference>
<dbReference type="InterPro" id="IPR005975">
    <property type="entry name" value="Nase_Mo-Fe_CF"/>
</dbReference>
<comment type="pathway">
    <text evidence="2">Cofactor biosynthesis; Fe-Mo cofactor biosynthesis.</text>
</comment>